<evidence type="ECO:0000313" key="8">
    <source>
        <dbReference type="Proteomes" id="UP000602284"/>
    </source>
</evidence>
<feature type="region of interest" description="Disordered" evidence="5">
    <location>
        <begin position="237"/>
        <end position="481"/>
    </location>
</feature>
<dbReference type="InterPro" id="IPR020103">
    <property type="entry name" value="PsdUridine_synth_cat_dom_sf"/>
</dbReference>
<dbReference type="EMBL" id="JAEQNB010000007">
    <property type="protein sequence ID" value="MBL0388848.1"/>
    <property type="molecule type" value="Genomic_DNA"/>
</dbReference>
<dbReference type="Gene3D" id="3.30.70.580">
    <property type="entry name" value="Pseudouridine synthase I, catalytic domain, N-terminal subdomain"/>
    <property type="match status" value="1"/>
</dbReference>
<dbReference type="PROSITE" id="PS50889">
    <property type="entry name" value="S4"/>
    <property type="match status" value="1"/>
</dbReference>
<feature type="compositionally biased region" description="Polar residues" evidence="5">
    <location>
        <begin position="323"/>
        <end position="337"/>
    </location>
</feature>
<dbReference type="PROSITE" id="PS01149">
    <property type="entry name" value="PSI_RSU"/>
    <property type="match status" value="1"/>
</dbReference>
<dbReference type="NCBIfam" id="TIGR00093">
    <property type="entry name" value="pseudouridine synthase"/>
    <property type="match status" value="1"/>
</dbReference>
<dbReference type="PANTHER" id="PTHR47683">
    <property type="entry name" value="PSEUDOURIDINE SYNTHASE FAMILY PROTEIN-RELATED"/>
    <property type="match status" value="1"/>
</dbReference>
<keyword evidence="2 4" id="KW-0413">Isomerase</keyword>
<dbReference type="Gene3D" id="3.10.290.10">
    <property type="entry name" value="RNA-binding S4 domain"/>
    <property type="match status" value="1"/>
</dbReference>
<keyword evidence="3" id="KW-0694">RNA-binding</keyword>
<feature type="compositionally biased region" description="Polar residues" evidence="5">
    <location>
        <begin position="295"/>
        <end position="316"/>
    </location>
</feature>
<dbReference type="InterPro" id="IPR006145">
    <property type="entry name" value="PsdUridine_synth_RsuA/RluA"/>
</dbReference>
<dbReference type="InterPro" id="IPR020094">
    <property type="entry name" value="TruA/RsuA/RluB/E/F_N"/>
</dbReference>
<feature type="compositionally biased region" description="Polar residues" evidence="5">
    <location>
        <begin position="443"/>
        <end position="459"/>
    </location>
</feature>
<feature type="compositionally biased region" description="Polar residues" evidence="5">
    <location>
        <begin position="395"/>
        <end position="409"/>
    </location>
</feature>
<dbReference type="CDD" id="cd00165">
    <property type="entry name" value="S4"/>
    <property type="match status" value="1"/>
</dbReference>
<dbReference type="PANTHER" id="PTHR47683:SF2">
    <property type="entry name" value="RNA-BINDING S4 DOMAIN-CONTAINING PROTEIN"/>
    <property type="match status" value="1"/>
</dbReference>
<dbReference type="InterPro" id="IPR002942">
    <property type="entry name" value="S4_RNA-bd"/>
</dbReference>
<gene>
    <name evidence="7" type="ORF">JJB07_19785</name>
</gene>
<feature type="compositionally biased region" description="Polar residues" evidence="5">
    <location>
        <begin position="347"/>
        <end position="361"/>
    </location>
</feature>
<evidence type="ECO:0000259" key="6">
    <source>
        <dbReference type="SMART" id="SM00363"/>
    </source>
</evidence>
<dbReference type="InterPro" id="IPR042092">
    <property type="entry name" value="PsdUridine_s_RsuA/RluB/E/F_cat"/>
</dbReference>
<dbReference type="SUPFAM" id="SSF55120">
    <property type="entry name" value="Pseudouridine synthase"/>
    <property type="match status" value="1"/>
</dbReference>
<evidence type="ECO:0000256" key="3">
    <source>
        <dbReference type="PROSITE-ProRule" id="PRU00182"/>
    </source>
</evidence>
<evidence type="ECO:0000256" key="4">
    <source>
        <dbReference type="RuleBase" id="RU003887"/>
    </source>
</evidence>
<protein>
    <recommendedName>
        <fullName evidence="4">Pseudouridine synthase</fullName>
        <ecNumber evidence="4">5.4.99.-</ecNumber>
    </recommendedName>
</protein>
<dbReference type="InterPro" id="IPR000748">
    <property type="entry name" value="PsdUridine_synth_RsuA/RluB/E/F"/>
</dbReference>
<evidence type="ECO:0000256" key="1">
    <source>
        <dbReference type="ARBA" id="ARBA00008348"/>
    </source>
</evidence>
<reference evidence="7 8" key="1">
    <citation type="submission" date="2021-01" db="EMBL/GenBank/DDBJ databases">
        <title>Tumebacillus sp. strain ITR2 16S ribosomal RNA gene Genome sequencing and assembly.</title>
        <authorList>
            <person name="Kang M."/>
        </authorList>
    </citation>
    <scope>NUCLEOTIDE SEQUENCE [LARGE SCALE GENOMIC DNA]</scope>
    <source>
        <strain evidence="7 8">ITR2</strain>
    </source>
</reference>
<feature type="compositionally biased region" description="Basic and acidic residues" evidence="5">
    <location>
        <begin position="281"/>
        <end position="293"/>
    </location>
</feature>
<comment type="similarity">
    <text evidence="1 4">Belongs to the pseudouridine synthase RsuA family.</text>
</comment>
<evidence type="ECO:0000313" key="7">
    <source>
        <dbReference type="EMBL" id="MBL0388848.1"/>
    </source>
</evidence>
<proteinExistence type="inferred from homology"/>
<dbReference type="EC" id="5.4.99.-" evidence="4"/>
<feature type="compositionally biased region" description="Polar residues" evidence="5">
    <location>
        <begin position="371"/>
        <end position="385"/>
    </location>
</feature>
<keyword evidence="8" id="KW-1185">Reference proteome</keyword>
<dbReference type="Gene3D" id="3.30.70.1560">
    <property type="entry name" value="Alpha-L RNA-binding motif"/>
    <property type="match status" value="1"/>
</dbReference>
<dbReference type="Proteomes" id="UP000602284">
    <property type="component" value="Unassembled WGS sequence"/>
</dbReference>
<dbReference type="SMART" id="SM00363">
    <property type="entry name" value="S4"/>
    <property type="match status" value="1"/>
</dbReference>
<dbReference type="Pfam" id="PF00849">
    <property type="entry name" value="PseudoU_synth_2"/>
    <property type="match status" value="1"/>
</dbReference>
<evidence type="ECO:0000256" key="2">
    <source>
        <dbReference type="ARBA" id="ARBA00023235"/>
    </source>
</evidence>
<feature type="domain" description="RNA-binding S4" evidence="6">
    <location>
        <begin position="1"/>
        <end position="64"/>
    </location>
</feature>
<dbReference type="SUPFAM" id="SSF55174">
    <property type="entry name" value="Alpha-L RNA-binding motif"/>
    <property type="match status" value="1"/>
</dbReference>
<dbReference type="CDD" id="cd02554">
    <property type="entry name" value="PseudoU_synth_RluF"/>
    <property type="match status" value="1"/>
</dbReference>
<feature type="compositionally biased region" description="Polar residues" evidence="5">
    <location>
        <begin position="419"/>
        <end position="433"/>
    </location>
</feature>
<comment type="caution">
    <text evidence="7">The sequence shown here is derived from an EMBL/GenBank/DDBJ whole genome shotgun (WGS) entry which is preliminary data.</text>
</comment>
<dbReference type="InterPro" id="IPR036986">
    <property type="entry name" value="S4_RNA-bd_sf"/>
</dbReference>
<name>A0ABS1JF27_9BACL</name>
<dbReference type="InterPro" id="IPR050343">
    <property type="entry name" value="RsuA_PseudoU_synthase"/>
</dbReference>
<accession>A0ABS1JF27</accession>
<evidence type="ECO:0000256" key="5">
    <source>
        <dbReference type="SAM" id="MobiDB-lite"/>
    </source>
</evidence>
<organism evidence="7 8">
    <name type="scientific">Tumebacillus amylolyticus</name>
    <dbReference type="NCBI Taxonomy" id="2801339"/>
    <lineage>
        <taxon>Bacteria</taxon>
        <taxon>Bacillati</taxon>
        <taxon>Bacillota</taxon>
        <taxon>Bacilli</taxon>
        <taxon>Bacillales</taxon>
        <taxon>Alicyclobacillaceae</taxon>
        <taxon>Tumebacillus</taxon>
    </lineage>
</organism>
<dbReference type="InterPro" id="IPR018496">
    <property type="entry name" value="PsdUridine_synth_RsuA/RluB_CS"/>
</dbReference>
<sequence length="481" mass="52849">MRINKYIAETGYCSRREVDQLIAKRRVTINGKVAELGSVVGEDDDVHINGKLVGLNKPALVYIALNKPAGITSTTDADVHGNVVDYIGHKERIFPIGRLDKESEGLILLTNDGDIVNLILRKEGKHEKEYLVSVDKPVTQQFLRQMATGVRILGQKTLPAKVSQEGERMFRIVLTQGLNRQIRRMCEALGYEVRRLQRVRVMNIHLGGLQKGEYRNLTEDELQELFAALDYQPEREIAKQKSAPVPKPPISTNPRRQGRTQQSGRGKGKDKSKANYQKPGTPERWERQSEGDRPNQGNRPQQGEGSYQGNRSQQGDGSYKGNRPQQGEGSYQGNRSQQGGGSYKGNRPQQGEGSYQGNRSQQGGGSYKGNRPQQGEGSYQGNRSQQGGGSYKGNRPQQGEGSYQGNRSQQGGGSYKGNRPQQGEGSYQGNRSQQGGGSYKGNRPQQGEGSYQGNRPQQGGASGGRKPQGRSGGPAKPGKRR</sequence>
<dbReference type="Pfam" id="PF01479">
    <property type="entry name" value="S4"/>
    <property type="match status" value="1"/>
</dbReference>